<dbReference type="InterPro" id="IPR023772">
    <property type="entry name" value="DNA-bd_HTH_TetR-type_CS"/>
</dbReference>
<dbReference type="OrthoDB" id="5185169at2"/>
<evidence type="ECO:0000256" key="4">
    <source>
        <dbReference type="PROSITE-ProRule" id="PRU00335"/>
    </source>
</evidence>
<name>A0A1C4ZG19_MICEC</name>
<evidence type="ECO:0000313" key="6">
    <source>
        <dbReference type="EMBL" id="SCF31849.1"/>
    </source>
</evidence>
<evidence type="ECO:0000256" key="1">
    <source>
        <dbReference type="ARBA" id="ARBA00023015"/>
    </source>
</evidence>
<protein>
    <submittedName>
        <fullName evidence="6">Transcriptional regulator, TetR family</fullName>
    </submittedName>
</protein>
<keyword evidence="3" id="KW-0804">Transcription</keyword>
<proteinExistence type="predicted"/>
<evidence type="ECO:0000256" key="3">
    <source>
        <dbReference type="ARBA" id="ARBA00023163"/>
    </source>
</evidence>
<gene>
    <name evidence="6" type="ORF">GA0070618_5193</name>
</gene>
<dbReference type="GO" id="GO:0000976">
    <property type="term" value="F:transcription cis-regulatory region binding"/>
    <property type="evidence" value="ECO:0007669"/>
    <property type="project" value="TreeGrafter"/>
</dbReference>
<dbReference type="SUPFAM" id="SSF46689">
    <property type="entry name" value="Homeodomain-like"/>
    <property type="match status" value="1"/>
</dbReference>
<dbReference type="PANTHER" id="PTHR30055:SF238">
    <property type="entry name" value="MYCOFACTOCIN BIOSYNTHESIS TRANSCRIPTIONAL REGULATOR MFTR-RELATED"/>
    <property type="match status" value="1"/>
</dbReference>
<dbReference type="InParanoid" id="A0A1C4ZG19"/>
<feature type="domain" description="HTH tetR-type" evidence="5">
    <location>
        <begin position="16"/>
        <end position="76"/>
    </location>
</feature>
<dbReference type="InterPro" id="IPR001647">
    <property type="entry name" value="HTH_TetR"/>
</dbReference>
<dbReference type="PANTHER" id="PTHR30055">
    <property type="entry name" value="HTH-TYPE TRANSCRIPTIONAL REGULATOR RUTR"/>
    <property type="match status" value="1"/>
</dbReference>
<evidence type="ECO:0000256" key="2">
    <source>
        <dbReference type="ARBA" id="ARBA00023125"/>
    </source>
</evidence>
<dbReference type="EMBL" id="LT607413">
    <property type="protein sequence ID" value="SCF31849.1"/>
    <property type="molecule type" value="Genomic_DNA"/>
</dbReference>
<keyword evidence="7" id="KW-1185">Reference proteome</keyword>
<dbReference type="Pfam" id="PF00440">
    <property type="entry name" value="TetR_N"/>
    <property type="match status" value="1"/>
</dbReference>
<organism evidence="6 7">
    <name type="scientific">Micromonospora echinospora</name>
    <name type="common">Micromonospora purpurea</name>
    <dbReference type="NCBI Taxonomy" id="1877"/>
    <lineage>
        <taxon>Bacteria</taxon>
        <taxon>Bacillati</taxon>
        <taxon>Actinomycetota</taxon>
        <taxon>Actinomycetes</taxon>
        <taxon>Micromonosporales</taxon>
        <taxon>Micromonosporaceae</taxon>
        <taxon>Micromonospora</taxon>
    </lineage>
</organism>
<dbReference type="GO" id="GO:0003700">
    <property type="term" value="F:DNA-binding transcription factor activity"/>
    <property type="evidence" value="ECO:0007669"/>
    <property type="project" value="TreeGrafter"/>
</dbReference>
<dbReference type="Proteomes" id="UP000198253">
    <property type="component" value="Chromosome I"/>
</dbReference>
<sequence length="198" mass="21271">MTLASPPPGRRERNKQAKLDRITAAASVLFAEHGVDEVTTQQIADAADIGTGTLFLYVRSKGELLLLVQNAHYARALEQGTADAETEGDVLDAVMALLRPIVACNRVQVDNGRTYLREMVFGDLAEPQRAAALEIVARTEAALAALLTRHAAVPEADAATLAHVISAVMFLAMSASAEPEPEQLLTQIHNQVRVLLAR</sequence>
<dbReference type="PRINTS" id="PR00455">
    <property type="entry name" value="HTHTETR"/>
</dbReference>
<reference evidence="7" key="1">
    <citation type="submission" date="2016-06" db="EMBL/GenBank/DDBJ databases">
        <authorList>
            <person name="Varghese N."/>
            <person name="Submissions Spin"/>
        </authorList>
    </citation>
    <scope>NUCLEOTIDE SEQUENCE [LARGE SCALE GENOMIC DNA]</scope>
    <source>
        <strain evidence="7">DSM 43816</strain>
    </source>
</reference>
<dbReference type="InterPro" id="IPR009057">
    <property type="entry name" value="Homeodomain-like_sf"/>
</dbReference>
<dbReference type="PROSITE" id="PS01081">
    <property type="entry name" value="HTH_TETR_1"/>
    <property type="match status" value="1"/>
</dbReference>
<dbReference type="AlphaFoldDB" id="A0A1C4ZG19"/>
<evidence type="ECO:0000313" key="7">
    <source>
        <dbReference type="Proteomes" id="UP000198253"/>
    </source>
</evidence>
<keyword evidence="1" id="KW-0805">Transcription regulation</keyword>
<feature type="DNA-binding region" description="H-T-H motif" evidence="4">
    <location>
        <begin position="39"/>
        <end position="58"/>
    </location>
</feature>
<accession>A0A1C4ZG19</accession>
<dbReference type="PROSITE" id="PS50977">
    <property type="entry name" value="HTH_TETR_2"/>
    <property type="match status" value="1"/>
</dbReference>
<keyword evidence="2 4" id="KW-0238">DNA-binding</keyword>
<dbReference type="InterPro" id="IPR050109">
    <property type="entry name" value="HTH-type_TetR-like_transc_reg"/>
</dbReference>
<dbReference type="Gene3D" id="1.10.357.10">
    <property type="entry name" value="Tetracycline Repressor, domain 2"/>
    <property type="match status" value="1"/>
</dbReference>
<evidence type="ECO:0000259" key="5">
    <source>
        <dbReference type="PROSITE" id="PS50977"/>
    </source>
</evidence>